<feature type="compositionally biased region" description="Low complexity" evidence="2">
    <location>
        <begin position="262"/>
        <end position="277"/>
    </location>
</feature>
<feature type="compositionally biased region" description="Low complexity" evidence="2">
    <location>
        <begin position="192"/>
        <end position="206"/>
    </location>
</feature>
<proteinExistence type="predicted"/>
<dbReference type="EMBL" id="MU155135">
    <property type="protein sequence ID" value="KAF9485508.1"/>
    <property type="molecule type" value="Genomic_DNA"/>
</dbReference>
<gene>
    <name evidence="3" type="ORF">BDN70DRAFT_916900</name>
</gene>
<comment type="caution">
    <text evidence="3">The sequence shown here is derived from an EMBL/GenBank/DDBJ whole genome shotgun (WGS) entry which is preliminary data.</text>
</comment>
<feature type="compositionally biased region" description="Basic and acidic residues" evidence="2">
    <location>
        <begin position="30"/>
        <end position="86"/>
    </location>
</feature>
<feature type="compositionally biased region" description="Low complexity" evidence="2">
    <location>
        <begin position="218"/>
        <end position="229"/>
    </location>
</feature>
<feature type="compositionally biased region" description="Pro residues" evidence="2">
    <location>
        <begin position="207"/>
        <end position="217"/>
    </location>
</feature>
<evidence type="ECO:0000256" key="2">
    <source>
        <dbReference type="SAM" id="MobiDB-lite"/>
    </source>
</evidence>
<name>A0A9P5ZCF1_9AGAR</name>
<protein>
    <submittedName>
        <fullName evidence="3">Uncharacterized protein</fullName>
    </submittedName>
</protein>
<dbReference type="Proteomes" id="UP000807469">
    <property type="component" value="Unassembled WGS sequence"/>
</dbReference>
<feature type="coiled-coil region" evidence="1">
    <location>
        <begin position="107"/>
        <end position="141"/>
    </location>
</feature>
<reference evidence="3" key="1">
    <citation type="submission" date="2020-11" db="EMBL/GenBank/DDBJ databases">
        <authorList>
            <consortium name="DOE Joint Genome Institute"/>
            <person name="Ahrendt S."/>
            <person name="Riley R."/>
            <person name="Andreopoulos W."/>
            <person name="Labutti K."/>
            <person name="Pangilinan J."/>
            <person name="Ruiz-Duenas F.J."/>
            <person name="Barrasa J.M."/>
            <person name="Sanchez-Garcia M."/>
            <person name="Camarero S."/>
            <person name="Miyauchi S."/>
            <person name="Serrano A."/>
            <person name="Linde D."/>
            <person name="Babiker R."/>
            <person name="Drula E."/>
            <person name="Ayuso-Fernandez I."/>
            <person name="Pacheco R."/>
            <person name="Padilla G."/>
            <person name="Ferreira P."/>
            <person name="Barriuso J."/>
            <person name="Kellner H."/>
            <person name="Castanera R."/>
            <person name="Alfaro M."/>
            <person name="Ramirez L."/>
            <person name="Pisabarro A.G."/>
            <person name="Kuo A."/>
            <person name="Tritt A."/>
            <person name="Lipzen A."/>
            <person name="He G."/>
            <person name="Yan M."/>
            <person name="Ng V."/>
            <person name="Cullen D."/>
            <person name="Martin F."/>
            <person name="Rosso M.-N."/>
            <person name="Henrissat B."/>
            <person name="Hibbett D."/>
            <person name="Martinez A.T."/>
            <person name="Grigoriev I.V."/>
        </authorList>
    </citation>
    <scope>NUCLEOTIDE SEQUENCE</scope>
    <source>
        <strain evidence="3">CIRM-BRFM 674</strain>
    </source>
</reference>
<feature type="region of interest" description="Disordered" evidence="2">
    <location>
        <begin position="159"/>
        <end position="433"/>
    </location>
</feature>
<sequence length="433" mass="47325">MIAKFHSAPGHSMETTLTISLPPPQSVRAARGELPRKEKEADKERPDKKRKREEERERDKERDQEVREHERVREKQFKEHEKDRSSKMHSGGNVSYKDKFQRMREKYDKVNMSHEAHQRDLEALNAKMKKLQAENDLLLDAMYLADTALYDRFFPAAPGSMSSSLPPASVPPLPYTNQPHLGPPHAYYPELHTPSTPYPSSSHYTTMPPPGSMPPPLSSTSGTSGPPGSAHSPIPQAPHHMHSPSMAMPPPSSASTNGTVTGNGNASSSRRPSNASSRSRRRSDARGGVSSSAGVPLAPEDLTPPNGGRTPHREFSTPAASSGMDVEDMPLRSPRVNGSYNSVASAHERAGLSGGATPNPMPNGTSPSLASRRRPEVPFSVPPRDDDLPEREAHPREQPPSVDDDPAYNMTAYATVNSPDEPDEEEGKMEVDA</sequence>
<evidence type="ECO:0000313" key="4">
    <source>
        <dbReference type="Proteomes" id="UP000807469"/>
    </source>
</evidence>
<accession>A0A9P5ZCF1</accession>
<dbReference type="OrthoDB" id="2442602at2759"/>
<keyword evidence="4" id="KW-1185">Reference proteome</keyword>
<feature type="compositionally biased region" description="Basic and acidic residues" evidence="2">
    <location>
        <begin position="383"/>
        <end position="397"/>
    </location>
</feature>
<dbReference type="AlphaFoldDB" id="A0A9P5ZCF1"/>
<organism evidence="3 4">
    <name type="scientific">Pholiota conissans</name>
    <dbReference type="NCBI Taxonomy" id="109636"/>
    <lineage>
        <taxon>Eukaryota</taxon>
        <taxon>Fungi</taxon>
        <taxon>Dikarya</taxon>
        <taxon>Basidiomycota</taxon>
        <taxon>Agaricomycotina</taxon>
        <taxon>Agaricomycetes</taxon>
        <taxon>Agaricomycetidae</taxon>
        <taxon>Agaricales</taxon>
        <taxon>Agaricineae</taxon>
        <taxon>Strophariaceae</taxon>
        <taxon>Pholiota</taxon>
    </lineage>
</organism>
<evidence type="ECO:0000313" key="3">
    <source>
        <dbReference type="EMBL" id="KAF9485508.1"/>
    </source>
</evidence>
<evidence type="ECO:0000256" key="1">
    <source>
        <dbReference type="SAM" id="Coils"/>
    </source>
</evidence>
<keyword evidence="1" id="KW-0175">Coiled coil</keyword>
<feature type="region of interest" description="Disordered" evidence="2">
    <location>
        <begin position="1"/>
        <end position="99"/>
    </location>
</feature>